<reference evidence="2 3" key="1">
    <citation type="journal article" date="2020" name="Nature">
        <title>Six reference-quality genomes reveal evolution of bat adaptations.</title>
        <authorList>
            <person name="Jebb D."/>
            <person name="Huang Z."/>
            <person name="Pippel M."/>
            <person name="Hughes G.M."/>
            <person name="Lavrichenko K."/>
            <person name="Devanna P."/>
            <person name="Winkler S."/>
            <person name="Jermiin L.S."/>
            <person name="Skirmuntt E.C."/>
            <person name="Katzourakis A."/>
            <person name="Burkitt-Gray L."/>
            <person name="Ray D.A."/>
            <person name="Sullivan K.A.M."/>
            <person name="Roscito J.G."/>
            <person name="Kirilenko B.M."/>
            <person name="Davalos L.M."/>
            <person name="Corthals A.P."/>
            <person name="Power M.L."/>
            <person name="Jones G."/>
            <person name="Ransome R.D."/>
            <person name="Dechmann D.K.N."/>
            <person name="Locatelli A.G."/>
            <person name="Puechmaille S.J."/>
            <person name="Fedrigo O."/>
            <person name="Jarvis E.D."/>
            <person name="Hiller M."/>
            <person name="Vernes S.C."/>
            <person name="Myers E.W."/>
            <person name="Teeling E.C."/>
        </authorList>
    </citation>
    <scope>NUCLEOTIDE SEQUENCE [LARGE SCALE GENOMIC DNA]</scope>
    <source>
        <strain evidence="2">MPipKuh1</strain>
        <tissue evidence="2">Flight muscle</tissue>
    </source>
</reference>
<evidence type="ECO:0000313" key="2">
    <source>
        <dbReference type="EMBL" id="KAF6277521.1"/>
    </source>
</evidence>
<feature type="region of interest" description="Disordered" evidence="1">
    <location>
        <begin position="145"/>
        <end position="185"/>
    </location>
</feature>
<protein>
    <submittedName>
        <fullName evidence="2">Uncharacterized protein</fullName>
    </submittedName>
</protein>
<accession>A0A7J7RMZ3</accession>
<proteinExistence type="predicted"/>
<dbReference type="AlphaFoldDB" id="A0A7J7RMZ3"/>
<evidence type="ECO:0000313" key="3">
    <source>
        <dbReference type="Proteomes" id="UP000558488"/>
    </source>
</evidence>
<dbReference type="Proteomes" id="UP000558488">
    <property type="component" value="Unassembled WGS sequence"/>
</dbReference>
<comment type="caution">
    <text evidence="2">The sequence shown here is derived from an EMBL/GenBank/DDBJ whole genome shotgun (WGS) entry which is preliminary data.</text>
</comment>
<feature type="region of interest" description="Disordered" evidence="1">
    <location>
        <begin position="255"/>
        <end position="282"/>
    </location>
</feature>
<keyword evidence="3" id="KW-1185">Reference proteome</keyword>
<organism evidence="2 3">
    <name type="scientific">Pipistrellus kuhlii</name>
    <name type="common">Kuhl's pipistrelle</name>
    <dbReference type="NCBI Taxonomy" id="59472"/>
    <lineage>
        <taxon>Eukaryota</taxon>
        <taxon>Metazoa</taxon>
        <taxon>Chordata</taxon>
        <taxon>Craniata</taxon>
        <taxon>Vertebrata</taxon>
        <taxon>Euteleostomi</taxon>
        <taxon>Mammalia</taxon>
        <taxon>Eutheria</taxon>
        <taxon>Laurasiatheria</taxon>
        <taxon>Chiroptera</taxon>
        <taxon>Yangochiroptera</taxon>
        <taxon>Vespertilionidae</taxon>
        <taxon>Pipistrellus</taxon>
    </lineage>
</organism>
<evidence type="ECO:0000256" key="1">
    <source>
        <dbReference type="SAM" id="MobiDB-lite"/>
    </source>
</evidence>
<dbReference type="EMBL" id="JACAGB010000064">
    <property type="protein sequence ID" value="KAF6277521.1"/>
    <property type="molecule type" value="Genomic_DNA"/>
</dbReference>
<name>A0A7J7RMZ3_PIPKU</name>
<sequence>MQKGCRMLTISCAGFPGAGLGLACGTRSGARGLQSPAHRCPARRQAGCRGEGRVGSPGPHRAAMWWARACHLQASLTVGSLGVDGGAGRPVGTQRCAWGPWDPGPLVTRSVPQQSCGQWCGGRRRLCAMSSGQGSRDELQAEGGHRVTGGKMDEPQIQGGRASLGQGAGRRGCRPAGRSREAQRPGLTNTLPFQCLFTSEGNTDCNHNEHTMVNSAGITPVCLAARPWVLLQRRAGPDGQMPSLRKSRWAQAVRSVPGPGVRSGDPACGLSEGRPGQVDTGRSPVRVSVHTCVFQSSPDTCVRDRSPERRLWAARWPLWPRTPGAG</sequence>
<gene>
    <name evidence="2" type="ORF">mPipKuh1_010384</name>
</gene>
<dbReference type="PROSITE" id="PS51257">
    <property type="entry name" value="PROKAR_LIPOPROTEIN"/>
    <property type="match status" value="1"/>
</dbReference>